<keyword evidence="8" id="KW-0809">Transit peptide</keyword>
<evidence type="ECO:0000256" key="8">
    <source>
        <dbReference type="ARBA" id="ARBA00022946"/>
    </source>
</evidence>
<comment type="similarity">
    <text evidence="10">Belongs to the glutamate--cysteine ligase type 2 family. EgtA subfamily.</text>
</comment>
<dbReference type="AlphaFoldDB" id="A0A1G9RGF8"/>
<evidence type="ECO:0000256" key="10">
    <source>
        <dbReference type="PIRNR" id="PIRNR017901"/>
    </source>
</evidence>
<evidence type="ECO:0000256" key="3">
    <source>
        <dbReference type="ARBA" id="ARBA00011153"/>
    </source>
</evidence>
<comment type="similarity">
    <text evidence="2">Belongs to the carboxylate-amine ligase family. Glutamate--cysteine ligase type 2 subfamily.</text>
</comment>
<comment type="catalytic activity">
    <reaction evidence="10">
        <text>L-cysteine + L-glutamate + ATP = gamma-L-glutamyl-L-cysteine + ADP + phosphate + H(+)</text>
        <dbReference type="Rhea" id="RHEA:13285"/>
        <dbReference type="ChEBI" id="CHEBI:15378"/>
        <dbReference type="ChEBI" id="CHEBI:29985"/>
        <dbReference type="ChEBI" id="CHEBI:30616"/>
        <dbReference type="ChEBI" id="CHEBI:35235"/>
        <dbReference type="ChEBI" id="CHEBI:43474"/>
        <dbReference type="ChEBI" id="CHEBI:58173"/>
        <dbReference type="ChEBI" id="CHEBI:456216"/>
        <dbReference type="EC" id="6.3.2.2"/>
    </reaction>
</comment>
<protein>
    <recommendedName>
        <fullName evidence="10">Glutamate--cysteine ligase</fullName>
        <ecNumber evidence="10">6.3.2.2</ecNumber>
    </recommendedName>
</protein>
<keyword evidence="13" id="KW-1185">Reference proteome</keyword>
<keyword evidence="9 11" id="KW-1015">Disulfide bond</keyword>
<comment type="function">
    <text evidence="10">Catalyzes the synthesis of gamma-glutamylcysteine (gamma-GC).</text>
</comment>
<proteinExistence type="inferred from homology"/>
<evidence type="ECO:0000256" key="11">
    <source>
        <dbReference type="PIRSR" id="PIRSR017901-50"/>
    </source>
</evidence>
<gene>
    <name evidence="12" type="ORF">SAMN04488568_10711</name>
</gene>
<keyword evidence="6 10" id="KW-0547">Nucleotide-binding</keyword>
<accession>A0A1G9RGF8</accession>
<evidence type="ECO:0000256" key="5">
    <source>
        <dbReference type="ARBA" id="ARBA00022684"/>
    </source>
</evidence>
<dbReference type="InterPro" id="IPR011556">
    <property type="entry name" value="Glut_cys_lig_pln_type"/>
</dbReference>
<dbReference type="GO" id="GO:0004357">
    <property type="term" value="F:glutamate-cysteine ligase activity"/>
    <property type="evidence" value="ECO:0007669"/>
    <property type="project" value="UniProtKB-UniRule"/>
</dbReference>
<reference evidence="12 13" key="1">
    <citation type="submission" date="2016-10" db="EMBL/GenBank/DDBJ databases">
        <authorList>
            <person name="de Groot N.N."/>
        </authorList>
    </citation>
    <scope>NUCLEOTIDE SEQUENCE [LARGE SCALE GENOMIC DNA]</scope>
    <source>
        <strain evidence="12 13">DSM 16077</strain>
    </source>
</reference>
<feature type="disulfide bond" evidence="11">
    <location>
        <begin position="115"/>
        <end position="335"/>
    </location>
</feature>
<evidence type="ECO:0000256" key="7">
    <source>
        <dbReference type="ARBA" id="ARBA00022840"/>
    </source>
</evidence>
<dbReference type="NCBIfam" id="TIGR01436">
    <property type="entry name" value="glu_cys_lig_pln"/>
    <property type="match status" value="1"/>
</dbReference>
<name>A0A1G9RGF8_9PROT</name>
<evidence type="ECO:0000256" key="9">
    <source>
        <dbReference type="ARBA" id="ARBA00023157"/>
    </source>
</evidence>
<keyword evidence="4 10" id="KW-0436">Ligase</keyword>
<dbReference type="Proteomes" id="UP000199759">
    <property type="component" value="Unassembled WGS sequence"/>
</dbReference>
<organism evidence="12 13">
    <name type="scientific">Maricaulis salignorans</name>
    <dbReference type="NCBI Taxonomy" id="144026"/>
    <lineage>
        <taxon>Bacteria</taxon>
        <taxon>Pseudomonadati</taxon>
        <taxon>Pseudomonadota</taxon>
        <taxon>Alphaproteobacteria</taxon>
        <taxon>Maricaulales</taxon>
        <taxon>Maricaulaceae</taxon>
        <taxon>Maricaulis</taxon>
    </lineage>
</organism>
<keyword evidence="5" id="KW-0317">Glutathione biosynthesis</keyword>
<dbReference type="STRING" id="144026.SAMN04488568_10711"/>
<dbReference type="RefSeq" id="WP_091769094.1">
    <property type="nucleotide sequence ID" value="NZ_FNHG01000007.1"/>
</dbReference>
<dbReference type="InterPro" id="IPR006336">
    <property type="entry name" value="GCS2"/>
</dbReference>
<dbReference type="EMBL" id="FNHG01000007">
    <property type="protein sequence ID" value="SDM22251.1"/>
    <property type="molecule type" value="Genomic_DNA"/>
</dbReference>
<evidence type="ECO:0000256" key="1">
    <source>
        <dbReference type="ARBA" id="ARBA00005006"/>
    </source>
</evidence>
<dbReference type="InterPro" id="IPR014746">
    <property type="entry name" value="Gln_synth/guanido_kin_cat_dom"/>
</dbReference>
<dbReference type="EC" id="6.3.2.2" evidence="10"/>
<evidence type="ECO:0000256" key="6">
    <source>
        <dbReference type="ARBA" id="ARBA00022741"/>
    </source>
</evidence>
<dbReference type="OrthoDB" id="9780152at2"/>
<dbReference type="GO" id="GO:0005524">
    <property type="term" value="F:ATP binding"/>
    <property type="evidence" value="ECO:0007669"/>
    <property type="project" value="UniProtKB-UniRule"/>
</dbReference>
<dbReference type="InterPro" id="IPR035434">
    <property type="entry name" value="GCL_bact_plant"/>
</dbReference>
<dbReference type="GO" id="GO:0006750">
    <property type="term" value="P:glutathione biosynthetic process"/>
    <property type="evidence" value="ECO:0007669"/>
    <property type="project" value="UniProtKB-UniRule"/>
</dbReference>
<keyword evidence="7 10" id="KW-0067">ATP-binding</keyword>
<dbReference type="PIRSF" id="PIRSF017901">
    <property type="entry name" value="GCL"/>
    <property type="match status" value="1"/>
</dbReference>
<dbReference type="SUPFAM" id="SSF55931">
    <property type="entry name" value="Glutamine synthetase/guanido kinase"/>
    <property type="match status" value="1"/>
</dbReference>
<evidence type="ECO:0000313" key="13">
    <source>
        <dbReference type="Proteomes" id="UP000199759"/>
    </source>
</evidence>
<evidence type="ECO:0000256" key="4">
    <source>
        <dbReference type="ARBA" id="ARBA00022598"/>
    </source>
</evidence>
<dbReference type="PANTHER" id="PTHR34378">
    <property type="entry name" value="GLUTAMATE--CYSTEINE LIGASE, CHLOROPLASTIC"/>
    <property type="match status" value="1"/>
</dbReference>
<comment type="pathway">
    <text evidence="1">Sulfur metabolism; glutathione biosynthesis; glutathione from L-cysteine and L-glutamate: step 1/2.</text>
</comment>
<sequence>MSGTYNQGGEGAPIEHSDQLAAYLAAGCKPRETFRIGTEHEKFGFALKDHTPIPYAGDGPSVKKMLEGLIRFGWERVEEDDKLVALKRDSASITLEPGGQFELSGAPLETVHQTCAEVNLHLTEVREVADEIGAGFLGLGFSPKWSLDETPMMPKARYGLMKAYMPKVGTMGHQMMFRSCTVQTNLDFSSEADMIKKFRVSLALQPLATALFANSPFKDGALNGYLSYRGHVWTDTDNHRTGMLPFVFDEGMSFQRYVDWVLDVPMYFVKRGGQYLDATGQSFRDFLDGRLPALPGEKPVISDWEDHIGTMFPEVRLKTFLEMRGADSGPWNTLCALPAFWVGLLYDDTALDAAWDLVKGWSADQRDGMRLAAAVHGMRAGYDGDRSMQDLAKEVLAISRAGLNARARLNNYGENEAHFLDDLDEIAASGVTRADQLIERFKGEWKASIEPVFTECAY</sequence>
<dbReference type="Gene3D" id="3.30.590.20">
    <property type="match status" value="1"/>
</dbReference>
<dbReference type="PANTHER" id="PTHR34378:SF1">
    <property type="entry name" value="GLUTAMATE--CYSTEINE LIGASE, CHLOROPLASTIC"/>
    <property type="match status" value="1"/>
</dbReference>
<evidence type="ECO:0000313" key="12">
    <source>
        <dbReference type="EMBL" id="SDM22251.1"/>
    </source>
</evidence>
<evidence type="ECO:0000256" key="2">
    <source>
        <dbReference type="ARBA" id="ARBA00010253"/>
    </source>
</evidence>
<dbReference type="Pfam" id="PF04107">
    <property type="entry name" value="GCS2"/>
    <property type="match status" value="1"/>
</dbReference>
<comment type="subunit">
    <text evidence="3">Homodimer or monomer when oxidized or reduced, respectively.</text>
</comment>